<comment type="pathway">
    <text evidence="1">Lipid metabolism.</text>
</comment>
<dbReference type="PANTHER" id="PTHR34069:SF2">
    <property type="entry name" value="BETA-KETOACYL-[ACYL-CARRIER-PROTEIN] SYNTHASE III"/>
    <property type="match status" value="1"/>
</dbReference>
<dbReference type="CDD" id="cd00830">
    <property type="entry name" value="KAS_III"/>
    <property type="match status" value="1"/>
</dbReference>
<dbReference type="RefSeq" id="WP_131900637.1">
    <property type="nucleotide sequence ID" value="NZ_SMKU01000257.1"/>
</dbReference>
<dbReference type="InterPro" id="IPR004655">
    <property type="entry name" value="FabH"/>
</dbReference>
<keyword evidence="9 12" id="KW-0012">Acyltransferase</keyword>
<accession>A0A4R5AL95</accession>
<dbReference type="GO" id="GO:0004315">
    <property type="term" value="F:3-oxoacyl-[acyl-carrier-protein] synthase activity"/>
    <property type="evidence" value="ECO:0007669"/>
    <property type="project" value="InterPro"/>
</dbReference>
<reference evidence="12 13" key="1">
    <citation type="submission" date="2019-03" db="EMBL/GenBank/DDBJ databases">
        <title>Draft genome sequences of novel Actinobacteria.</title>
        <authorList>
            <person name="Sahin N."/>
            <person name="Ay H."/>
            <person name="Saygin H."/>
        </authorList>
    </citation>
    <scope>NUCLEOTIDE SEQUENCE [LARGE SCALE GENOMIC DNA]</scope>
    <source>
        <strain evidence="12 13">H3C3</strain>
    </source>
</reference>
<dbReference type="NCBIfam" id="TIGR00747">
    <property type="entry name" value="fabH"/>
    <property type="match status" value="1"/>
</dbReference>
<dbReference type="OrthoDB" id="9815506at2"/>
<gene>
    <name evidence="12" type="primary">fabH</name>
    <name evidence="12" type="ORF">E1298_33950</name>
</gene>
<keyword evidence="5 12" id="KW-0808">Transferase</keyword>
<organism evidence="12 13">
    <name type="scientific">Actinomadura rubrisoli</name>
    <dbReference type="NCBI Taxonomy" id="2530368"/>
    <lineage>
        <taxon>Bacteria</taxon>
        <taxon>Bacillati</taxon>
        <taxon>Actinomycetota</taxon>
        <taxon>Actinomycetes</taxon>
        <taxon>Streptosporangiales</taxon>
        <taxon>Thermomonosporaceae</taxon>
        <taxon>Actinomadura</taxon>
    </lineage>
</organism>
<proteinExistence type="inferred from homology"/>
<evidence type="ECO:0000256" key="3">
    <source>
        <dbReference type="ARBA" id="ARBA00022490"/>
    </source>
</evidence>
<keyword evidence="13" id="KW-1185">Reference proteome</keyword>
<evidence type="ECO:0000256" key="9">
    <source>
        <dbReference type="ARBA" id="ARBA00023315"/>
    </source>
</evidence>
<dbReference type="EC" id="2.3.1.180" evidence="12"/>
<keyword evidence="7" id="KW-0443">Lipid metabolism</keyword>
<feature type="domain" description="Beta-ketoacyl-[acyl-carrier-protein] synthase III C-terminal" evidence="10">
    <location>
        <begin position="244"/>
        <end position="333"/>
    </location>
</feature>
<dbReference type="PANTHER" id="PTHR34069">
    <property type="entry name" value="3-OXOACYL-[ACYL-CARRIER-PROTEIN] SYNTHASE 3"/>
    <property type="match status" value="1"/>
</dbReference>
<dbReference type="GO" id="GO:0044550">
    <property type="term" value="P:secondary metabolite biosynthetic process"/>
    <property type="evidence" value="ECO:0007669"/>
    <property type="project" value="TreeGrafter"/>
</dbReference>
<dbReference type="SUPFAM" id="SSF53901">
    <property type="entry name" value="Thiolase-like"/>
    <property type="match status" value="1"/>
</dbReference>
<evidence type="ECO:0000256" key="4">
    <source>
        <dbReference type="ARBA" id="ARBA00022516"/>
    </source>
</evidence>
<dbReference type="AlphaFoldDB" id="A0A4R5AL95"/>
<dbReference type="GO" id="GO:0006633">
    <property type="term" value="P:fatty acid biosynthetic process"/>
    <property type="evidence" value="ECO:0007669"/>
    <property type="project" value="UniProtKB-KW"/>
</dbReference>
<dbReference type="InterPro" id="IPR013747">
    <property type="entry name" value="ACP_syn_III_C"/>
</dbReference>
<dbReference type="Pfam" id="PF08545">
    <property type="entry name" value="ACP_syn_III"/>
    <property type="match status" value="1"/>
</dbReference>
<evidence type="ECO:0000256" key="8">
    <source>
        <dbReference type="ARBA" id="ARBA00023160"/>
    </source>
</evidence>
<evidence type="ECO:0000256" key="7">
    <source>
        <dbReference type="ARBA" id="ARBA00023098"/>
    </source>
</evidence>
<dbReference type="InterPro" id="IPR013751">
    <property type="entry name" value="ACP_syn_III_N"/>
</dbReference>
<keyword evidence="4" id="KW-0444">Lipid biosynthesis</keyword>
<dbReference type="GO" id="GO:0033818">
    <property type="term" value="F:beta-ketoacyl-acyl-carrier-protein synthase III activity"/>
    <property type="evidence" value="ECO:0007669"/>
    <property type="project" value="UniProtKB-EC"/>
</dbReference>
<evidence type="ECO:0000313" key="13">
    <source>
        <dbReference type="Proteomes" id="UP000294513"/>
    </source>
</evidence>
<name>A0A4R5AL95_9ACTN</name>
<keyword evidence="3" id="KW-0963">Cytoplasm</keyword>
<dbReference type="InterPro" id="IPR016039">
    <property type="entry name" value="Thiolase-like"/>
</dbReference>
<evidence type="ECO:0000259" key="10">
    <source>
        <dbReference type="Pfam" id="PF08541"/>
    </source>
</evidence>
<evidence type="ECO:0000313" key="12">
    <source>
        <dbReference type="EMBL" id="TDD73461.1"/>
    </source>
</evidence>
<sequence length="334" mass="34403">MSAPLRTPPARHSRILGLGVHRPERSVPNAEIAGRLGLDEDWIVKRSGIRRRGYAGPEETLAVMATDAAAKALAAAGVEAAQIGCVVVATTTHLSQMPSLAAQVAHALGATSAAAFDVLAACAGFPYGLALASCMVQAGTAGHVLMIGAERITDILDPDDPSTAFLFADGAGAVVVGPSERPGIGPVVWGSDGSRADAVGMTGHWDPALREDPDLPWPRLGMSGWRVYRWASTELAPAARRAVEEAGLAIGDIDAFVPHQANMLIIDELAEQLGLRDDVVIARDIADSGNTSAASIPLALDRLLASGEAASGMTALTIGFGSGLVYAGQVIEIP</sequence>
<evidence type="ECO:0000256" key="2">
    <source>
        <dbReference type="ARBA" id="ARBA00008642"/>
    </source>
</evidence>
<evidence type="ECO:0000259" key="11">
    <source>
        <dbReference type="Pfam" id="PF08545"/>
    </source>
</evidence>
<keyword evidence="8" id="KW-0275">Fatty acid biosynthesis</keyword>
<keyword evidence="6" id="KW-0276">Fatty acid metabolism</keyword>
<dbReference type="NCBIfam" id="NF006829">
    <property type="entry name" value="PRK09352.1"/>
    <property type="match status" value="1"/>
</dbReference>
<comment type="similarity">
    <text evidence="2">Belongs to the thiolase-like superfamily. FabH family.</text>
</comment>
<dbReference type="Proteomes" id="UP000294513">
    <property type="component" value="Unassembled WGS sequence"/>
</dbReference>
<evidence type="ECO:0000256" key="6">
    <source>
        <dbReference type="ARBA" id="ARBA00022832"/>
    </source>
</evidence>
<evidence type="ECO:0000256" key="1">
    <source>
        <dbReference type="ARBA" id="ARBA00005189"/>
    </source>
</evidence>
<feature type="domain" description="Beta-ketoacyl-[acyl-carrier-protein] synthase III N-terminal" evidence="11">
    <location>
        <begin position="116"/>
        <end position="193"/>
    </location>
</feature>
<comment type="caution">
    <text evidence="12">The sequence shown here is derived from an EMBL/GenBank/DDBJ whole genome shotgun (WGS) entry which is preliminary data.</text>
</comment>
<dbReference type="Pfam" id="PF08541">
    <property type="entry name" value="ACP_syn_III_C"/>
    <property type="match status" value="1"/>
</dbReference>
<evidence type="ECO:0000256" key="5">
    <source>
        <dbReference type="ARBA" id="ARBA00022679"/>
    </source>
</evidence>
<protein>
    <submittedName>
        <fullName evidence="12">Beta-ketoacyl-ACP synthase III</fullName>
        <ecNumber evidence="12">2.3.1.180</ecNumber>
    </submittedName>
</protein>
<dbReference type="EMBL" id="SMKU01000257">
    <property type="protein sequence ID" value="TDD73461.1"/>
    <property type="molecule type" value="Genomic_DNA"/>
</dbReference>
<dbReference type="Gene3D" id="3.40.47.10">
    <property type="match status" value="2"/>
</dbReference>